<dbReference type="Gene3D" id="3.40.718.10">
    <property type="entry name" value="Isopropylmalate Dehydrogenase"/>
    <property type="match status" value="1"/>
</dbReference>
<feature type="binding site" evidence="10">
    <location>
        <position position="299"/>
    </location>
    <ligand>
        <name>substrate</name>
    </ligand>
</feature>
<evidence type="ECO:0000256" key="7">
    <source>
        <dbReference type="ARBA" id="ARBA00023027"/>
    </source>
</evidence>
<comment type="subcellular location">
    <subcellularLocation>
        <location evidence="10">Cytoplasm</location>
    </subcellularLocation>
</comment>
<keyword evidence="9 10" id="KW-0170">Cobalt</keyword>
<keyword evidence="5 10" id="KW-0521">NADP</keyword>
<evidence type="ECO:0000256" key="2">
    <source>
        <dbReference type="ARBA" id="ARBA00022723"/>
    </source>
</evidence>
<dbReference type="EC" id="1.1.1.262" evidence="10"/>
<evidence type="ECO:0000256" key="5">
    <source>
        <dbReference type="ARBA" id="ARBA00022857"/>
    </source>
</evidence>
<gene>
    <name evidence="10 11" type="primary">pdxA</name>
    <name evidence="11" type="ORF">GCM10007916_02270</name>
</gene>
<dbReference type="PANTHER" id="PTHR30004:SF5">
    <property type="entry name" value="4-HYDROXYTHREONINE-4-PHOSPHATE DEHYDROGENASE"/>
    <property type="match status" value="1"/>
</dbReference>
<evidence type="ECO:0000256" key="3">
    <source>
        <dbReference type="ARBA" id="ARBA00022833"/>
    </source>
</evidence>
<comment type="caution">
    <text evidence="11">The sequence shown here is derived from an EMBL/GenBank/DDBJ whole genome shotgun (WGS) entry which is preliminary data.</text>
</comment>
<evidence type="ECO:0000256" key="1">
    <source>
        <dbReference type="ARBA" id="ARBA00022490"/>
    </source>
</evidence>
<feature type="binding site" evidence="10">
    <location>
        <position position="173"/>
    </location>
    <ligand>
        <name>a divalent metal cation</name>
        <dbReference type="ChEBI" id="CHEBI:60240"/>
        <note>ligand shared between dimeric partners</note>
    </ligand>
</feature>
<evidence type="ECO:0000256" key="10">
    <source>
        <dbReference type="HAMAP-Rule" id="MF_00536"/>
    </source>
</evidence>
<comment type="function">
    <text evidence="10">Catalyzes the NAD(P)-dependent oxidation of 4-(phosphooxy)-L-threonine (HTP) into 2-amino-3-oxo-4-(phosphooxy)butyric acid which spontaneously decarboxylates to form 3-amino-2-oxopropyl phosphate (AHAP).</text>
</comment>
<dbReference type="InterPro" id="IPR037510">
    <property type="entry name" value="PdxA"/>
</dbReference>
<evidence type="ECO:0000256" key="9">
    <source>
        <dbReference type="ARBA" id="ARBA00023285"/>
    </source>
</evidence>
<feature type="binding site" evidence="10">
    <location>
        <position position="273"/>
    </location>
    <ligand>
        <name>a divalent metal cation</name>
        <dbReference type="ChEBI" id="CHEBI:60240"/>
        <note>ligand shared between dimeric partners</note>
    </ligand>
</feature>
<name>A0ABQ6DW21_9GAMM</name>
<dbReference type="PANTHER" id="PTHR30004">
    <property type="entry name" value="4-HYDROXYTHREONINE-4-PHOSPHATE DEHYDROGENASE"/>
    <property type="match status" value="1"/>
</dbReference>
<feature type="binding site" evidence="10">
    <location>
        <position position="144"/>
    </location>
    <ligand>
        <name>substrate</name>
    </ligand>
</feature>
<comment type="pathway">
    <text evidence="10">Cofactor biosynthesis; pyridoxine 5'-phosphate biosynthesis; pyridoxine 5'-phosphate from D-erythrose 4-phosphate: step 4/5.</text>
</comment>
<keyword evidence="12" id="KW-1185">Reference proteome</keyword>
<evidence type="ECO:0000256" key="4">
    <source>
        <dbReference type="ARBA" id="ARBA00022842"/>
    </source>
</evidence>
<keyword evidence="1 10" id="KW-0963">Cytoplasm</keyword>
<dbReference type="SUPFAM" id="SSF53659">
    <property type="entry name" value="Isocitrate/Isopropylmalate dehydrogenase-like"/>
    <property type="match status" value="1"/>
</dbReference>
<comment type="cofactor">
    <cofactor evidence="10">
        <name>Zn(2+)</name>
        <dbReference type="ChEBI" id="CHEBI:29105"/>
    </cofactor>
    <cofactor evidence="10">
        <name>Mg(2+)</name>
        <dbReference type="ChEBI" id="CHEBI:18420"/>
    </cofactor>
    <cofactor evidence="10">
        <name>Co(2+)</name>
        <dbReference type="ChEBI" id="CHEBI:48828"/>
    </cofactor>
    <text evidence="10">Binds 1 divalent metal cation per subunit. Can use ions such as Zn(2+), Mg(2+) or Co(2+).</text>
</comment>
<dbReference type="HAMAP" id="MF_00536">
    <property type="entry name" value="PdxA"/>
    <property type="match status" value="1"/>
</dbReference>
<comment type="subunit">
    <text evidence="10">Homodimer.</text>
</comment>
<evidence type="ECO:0000313" key="12">
    <source>
        <dbReference type="Proteomes" id="UP001157353"/>
    </source>
</evidence>
<comment type="catalytic activity">
    <reaction evidence="10">
        <text>4-(phosphooxy)-L-threonine + NAD(+) = 3-amino-2-oxopropyl phosphate + CO2 + NADH</text>
        <dbReference type="Rhea" id="RHEA:32275"/>
        <dbReference type="ChEBI" id="CHEBI:16526"/>
        <dbReference type="ChEBI" id="CHEBI:57279"/>
        <dbReference type="ChEBI" id="CHEBI:57540"/>
        <dbReference type="ChEBI" id="CHEBI:57945"/>
        <dbReference type="ChEBI" id="CHEBI:58452"/>
        <dbReference type="EC" id="1.1.1.262"/>
    </reaction>
</comment>
<feature type="binding site" evidence="10">
    <location>
        <position position="218"/>
    </location>
    <ligand>
        <name>a divalent metal cation</name>
        <dbReference type="ChEBI" id="CHEBI:60240"/>
        <note>ligand shared between dimeric partners</note>
    </ligand>
</feature>
<feature type="binding site" evidence="10">
    <location>
        <position position="281"/>
    </location>
    <ligand>
        <name>substrate</name>
    </ligand>
</feature>
<organism evidence="11 12">
    <name type="scientific">Psychromonas marina</name>
    <dbReference type="NCBI Taxonomy" id="88364"/>
    <lineage>
        <taxon>Bacteria</taxon>
        <taxon>Pseudomonadati</taxon>
        <taxon>Pseudomonadota</taxon>
        <taxon>Gammaproteobacteria</taxon>
        <taxon>Alteromonadales</taxon>
        <taxon>Psychromonadaceae</taxon>
        <taxon>Psychromonas</taxon>
    </lineage>
</organism>
<dbReference type="Pfam" id="PF04166">
    <property type="entry name" value="PdxA"/>
    <property type="match status" value="1"/>
</dbReference>
<evidence type="ECO:0000313" key="11">
    <source>
        <dbReference type="EMBL" id="GLS89160.1"/>
    </source>
</evidence>
<evidence type="ECO:0000256" key="8">
    <source>
        <dbReference type="ARBA" id="ARBA00023096"/>
    </source>
</evidence>
<protein>
    <recommendedName>
        <fullName evidence="10">4-hydroxythreonine-4-phosphate dehydrogenase</fullName>
        <ecNumber evidence="10">1.1.1.262</ecNumber>
    </recommendedName>
    <alternativeName>
        <fullName evidence="10">4-(phosphohydroxy)-L-threonine dehydrogenase</fullName>
    </alternativeName>
</protein>
<keyword evidence="8 10" id="KW-0664">Pyridoxine biosynthesis</keyword>
<sequence>MSSLNNTYAGVKPIIITAGEPSGIGADIILKLAETVWPIALIVCADKSLLAARNKQLDLNVELVDYDSTKMITPVGIGQLIVAHQPLNSPSEAGQLDKSNAQYVLDTLSFANDGCLSGEFSAVVTAPVHKGIINEAGISFSGHTEFFAEQSNTDLVVMMLATTGLRVALVTTHLPLKDISEAITEARLTSIINILNKELQLKYGIKTPRIYVCGLNPHAGEGGHMGTEEIETIEPTLEKLRLQGIDLIGPLPADTLFQEKYLEDADAVLAMYHDQGLPVLKYKGFGKAVNITLGLPYIRTSVDHGTALDLAGTGKADTGSLLCAVDEAITMATSQQSRLNRAKL</sequence>
<dbReference type="RefSeq" id="WP_284202275.1">
    <property type="nucleotide sequence ID" value="NZ_BSPQ01000001.1"/>
</dbReference>
<dbReference type="Proteomes" id="UP001157353">
    <property type="component" value="Unassembled WGS sequence"/>
</dbReference>
<feature type="binding site" evidence="10">
    <location>
        <position position="143"/>
    </location>
    <ligand>
        <name>substrate</name>
    </ligand>
</feature>
<dbReference type="NCBIfam" id="TIGR00557">
    <property type="entry name" value="pdxA"/>
    <property type="match status" value="1"/>
</dbReference>
<evidence type="ECO:0000256" key="6">
    <source>
        <dbReference type="ARBA" id="ARBA00023002"/>
    </source>
</evidence>
<reference evidence="12" key="1">
    <citation type="journal article" date="2019" name="Int. J. Syst. Evol. Microbiol.">
        <title>The Global Catalogue of Microorganisms (GCM) 10K type strain sequencing project: providing services to taxonomists for standard genome sequencing and annotation.</title>
        <authorList>
            <consortium name="The Broad Institute Genomics Platform"/>
            <consortium name="The Broad Institute Genome Sequencing Center for Infectious Disease"/>
            <person name="Wu L."/>
            <person name="Ma J."/>
        </authorList>
    </citation>
    <scope>NUCLEOTIDE SEQUENCE [LARGE SCALE GENOMIC DNA]</scope>
    <source>
        <strain evidence="12">NBRC 103166</strain>
    </source>
</reference>
<feature type="binding site" evidence="10">
    <location>
        <position position="290"/>
    </location>
    <ligand>
        <name>substrate</name>
    </ligand>
</feature>
<keyword evidence="4 10" id="KW-0460">Magnesium</keyword>
<proteinExistence type="inferred from homology"/>
<keyword evidence="3 10" id="KW-0862">Zinc</keyword>
<dbReference type="InterPro" id="IPR005255">
    <property type="entry name" value="PdxA_fam"/>
</dbReference>
<keyword evidence="7 10" id="KW-0520">NAD</keyword>
<comment type="similarity">
    <text evidence="10">Belongs to the PdxA family.</text>
</comment>
<comment type="miscellaneous">
    <text evidence="10">The active site is located at the dimer interface.</text>
</comment>
<keyword evidence="2 10" id="KW-0479">Metal-binding</keyword>
<accession>A0ABQ6DW21</accession>
<dbReference type="EMBL" id="BSPQ01000001">
    <property type="protein sequence ID" value="GLS89160.1"/>
    <property type="molecule type" value="Genomic_DNA"/>
</dbReference>
<keyword evidence="6 10" id="KW-0560">Oxidoreductase</keyword>